<dbReference type="InterPro" id="IPR036291">
    <property type="entry name" value="NAD(P)-bd_dom_sf"/>
</dbReference>
<dbReference type="PANTHER" id="PTHR43115">
    <property type="entry name" value="DEHYDROGENASE/REDUCTASE SDR FAMILY MEMBER 11"/>
    <property type="match status" value="1"/>
</dbReference>
<dbReference type="AlphaFoldDB" id="A0A6A6NNL6"/>
<name>A0A6A6NNL6_9PEZI</name>
<keyword evidence="4" id="KW-1185">Reference proteome</keyword>
<dbReference type="GO" id="GO:0016491">
    <property type="term" value="F:oxidoreductase activity"/>
    <property type="evidence" value="ECO:0007669"/>
    <property type="project" value="UniProtKB-KW"/>
</dbReference>
<dbReference type="PANTHER" id="PTHR43115:SF4">
    <property type="entry name" value="DEHYDROGENASE_REDUCTASE SDR FAMILY MEMBER 11"/>
    <property type="match status" value="1"/>
</dbReference>
<evidence type="ECO:0000256" key="1">
    <source>
        <dbReference type="ARBA" id="ARBA00006484"/>
    </source>
</evidence>
<organism evidence="3 4">
    <name type="scientific">Lineolata rhizophorae</name>
    <dbReference type="NCBI Taxonomy" id="578093"/>
    <lineage>
        <taxon>Eukaryota</taxon>
        <taxon>Fungi</taxon>
        <taxon>Dikarya</taxon>
        <taxon>Ascomycota</taxon>
        <taxon>Pezizomycotina</taxon>
        <taxon>Dothideomycetes</taxon>
        <taxon>Dothideomycetes incertae sedis</taxon>
        <taxon>Lineolatales</taxon>
        <taxon>Lineolataceae</taxon>
        <taxon>Lineolata</taxon>
    </lineage>
</organism>
<dbReference type="Gene3D" id="3.40.50.720">
    <property type="entry name" value="NAD(P)-binding Rossmann-like Domain"/>
    <property type="match status" value="1"/>
</dbReference>
<accession>A0A6A6NNL6</accession>
<keyword evidence="2" id="KW-0560">Oxidoreductase</keyword>
<dbReference type="OrthoDB" id="1933717at2759"/>
<protein>
    <recommendedName>
        <fullName evidence="5">NAD(P)-binding protein</fullName>
    </recommendedName>
</protein>
<dbReference type="CDD" id="cd05233">
    <property type="entry name" value="SDR_c"/>
    <property type="match status" value="1"/>
</dbReference>
<sequence length="320" mass="33975">MAQTATVTPSQANAQDVRDFIQPIHTAPYPAVDPSTVKLPKPFTVAILGGHGAVGTGLARAYASAGASGMLLCARSVPALEDVAASVKSINPSIKTVVVACDVSSAENVAGAAAVAKEKFGGVVNAVVVNAGYSTPMEKEIAQGEWSTAPELFEKAFGVNTCGTYFAARYFLPLLLEATQEVEAKDEKIPAASFIAISSIAAPMVGSWVTPPGYCASKMAQARIVEILYEQYGGKRLFCASLHPGGVMSEFAKVTPEDFWKYLVDDPNLAGAFCVWLTKDPDKVWGLNGRFLSCKWDVDGLLAKMDEIACKDLLRFRIAL</sequence>
<gene>
    <name evidence="3" type="ORF">BDY21DRAFT_293383</name>
</gene>
<dbReference type="SUPFAM" id="SSF51735">
    <property type="entry name" value="NAD(P)-binding Rossmann-fold domains"/>
    <property type="match status" value="1"/>
</dbReference>
<evidence type="ECO:0008006" key="5">
    <source>
        <dbReference type="Google" id="ProtNLM"/>
    </source>
</evidence>
<comment type="similarity">
    <text evidence="1">Belongs to the short-chain dehydrogenases/reductases (SDR) family.</text>
</comment>
<evidence type="ECO:0000256" key="2">
    <source>
        <dbReference type="ARBA" id="ARBA00023002"/>
    </source>
</evidence>
<dbReference type="Proteomes" id="UP000799766">
    <property type="component" value="Unassembled WGS sequence"/>
</dbReference>
<reference evidence="3" key="1">
    <citation type="journal article" date="2020" name="Stud. Mycol.">
        <title>101 Dothideomycetes genomes: a test case for predicting lifestyles and emergence of pathogens.</title>
        <authorList>
            <person name="Haridas S."/>
            <person name="Albert R."/>
            <person name="Binder M."/>
            <person name="Bloem J."/>
            <person name="Labutti K."/>
            <person name="Salamov A."/>
            <person name="Andreopoulos B."/>
            <person name="Baker S."/>
            <person name="Barry K."/>
            <person name="Bills G."/>
            <person name="Bluhm B."/>
            <person name="Cannon C."/>
            <person name="Castanera R."/>
            <person name="Culley D."/>
            <person name="Daum C."/>
            <person name="Ezra D."/>
            <person name="Gonzalez J."/>
            <person name="Henrissat B."/>
            <person name="Kuo A."/>
            <person name="Liang C."/>
            <person name="Lipzen A."/>
            <person name="Lutzoni F."/>
            <person name="Magnuson J."/>
            <person name="Mondo S."/>
            <person name="Nolan M."/>
            <person name="Ohm R."/>
            <person name="Pangilinan J."/>
            <person name="Park H.-J."/>
            <person name="Ramirez L."/>
            <person name="Alfaro M."/>
            <person name="Sun H."/>
            <person name="Tritt A."/>
            <person name="Yoshinaga Y."/>
            <person name="Zwiers L.-H."/>
            <person name="Turgeon B."/>
            <person name="Goodwin S."/>
            <person name="Spatafora J."/>
            <person name="Crous P."/>
            <person name="Grigoriev I."/>
        </authorList>
    </citation>
    <scope>NUCLEOTIDE SEQUENCE</scope>
    <source>
        <strain evidence="3">ATCC 16933</strain>
    </source>
</reference>
<dbReference type="InterPro" id="IPR002347">
    <property type="entry name" value="SDR_fam"/>
</dbReference>
<dbReference type="EMBL" id="MU001699">
    <property type="protein sequence ID" value="KAF2453249.1"/>
    <property type="molecule type" value="Genomic_DNA"/>
</dbReference>
<proteinExistence type="inferred from homology"/>
<evidence type="ECO:0000313" key="4">
    <source>
        <dbReference type="Proteomes" id="UP000799766"/>
    </source>
</evidence>
<dbReference type="Pfam" id="PF00106">
    <property type="entry name" value="adh_short"/>
    <property type="match status" value="1"/>
</dbReference>
<evidence type="ECO:0000313" key="3">
    <source>
        <dbReference type="EMBL" id="KAF2453249.1"/>
    </source>
</evidence>